<dbReference type="Gene3D" id="2.40.50.140">
    <property type="entry name" value="Nucleic acid-binding proteins"/>
    <property type="match status" value="1"/>
</dbReference>
<dbReference type="GO" id="GO:0000176">
    <property type="term" value="C:nuclear exosome (RNase complex)"/>
    <property type="evidence" value="ECO:0007669"/>
    <property type="project" value="TreeGrafter"/>
</dbReference>
<feature type="domain" description="Exosome complex component N-terminal" evidence="5">
    <location>
        <begin position="21"/>
        <end position="57"/>
    </location>
</feature>
<evidence type="ECO:0008006" key="8">
    <source>
        <dbReference type="Google" id="ProtNLM"/>
    </source>
</evidence>
<gene>
    <name evidence="6" type="ORF">RDWZM_008846</name>
</gene>
<reference evidence="6" key="1">
    <citation type="submission" date="2022-12" db="EMBL/GenBank/DDBJ databases">
        <title>Genome assemblies of Blomia tropicalis.</title>
        <authorList>
            <person name="Cui Y."/>
        </authorList>
    </citation>
    <scope>NUCLEOTIDE SEQUENCE</scope>
    <source>
        <tissue evidence="6">Adult mites</tissue>
    </source>
</reference>
<dbReference type="PANTHER" id="PTHR12686">
    <property type="entry name" value="3'-5' EXORIBONUCLEASE CSL4-RELATED"/>
    <property type="match status" value="1"/>
</dbReference>
<accession>A0A9Q0RKF6</accession>
<dbReference type="Proteomes" id="UP001142055">
    <property type="component" value="Chromosome 3"/>
</dbReference>
<dbReference type="Pfam" id="PF10447">
    <property type="entry name" value="EXOSC1"/>
    <property type="match status" value="1"/>
</dbReference>
<dbReference type="Gene3D" id="2.40.50.100">
    <property type="match status" value="1"/>
</dbReference>
<dbReference type="SUPFAM" id="SSF110324">
    <property type="entry name" value="Ribosomal L27 protein-like"/>
    <property type="match status" value="1"/>
</dbReference>
<keyword evidence="3" id="KW-0271">Exosome</keyword>
<dbReference type="PANTHER" id="PTHR12686:SF8">
    <property type="entry name" value="EXOSOME COMPLEX COMPONENT CSL4"/>
    <property type="match status" value="1"/>
</dbReference>
<organism evidence="6 7">
    <name type="scientific">Blomia tropicalis</name>
    <name type="common">Mite</name>
    <dbReference type="NCBI Taxonomy" id="40697"/>
    <lineage>
        <taxon>Eukaryota</taxon>
        <taxon>Metazoa</taxon>
        <taxon>Ecdysozoa</taxon>
        <taxon>Arthropoda</taxon>
        <taxon>Chelicerata</taxon>
        <taxon>Arachnida</taxon>
        <taxon>Acari</taxon>
        <taxon>Acariformes</taxon>
        <taxon>Sarcoptiformes</taxon>
        <taxon>Astigmata</taxon>
        <taxon>Glycyphagoidea</taxon>
        <taxon>Echimyopodidae</taxon>
        <taxon>Blomia</taxon>
    </lineage>
</organism>
<keyword evidence="7" id="KW-1185">Reference proteome</keyword>
<dbReference type="GO" id="GO:0006396">
    <property type="term" value="P:RNA processing"/>
    <property type="evidence" value="ECO:0007669"/>
    <property type="project" value="InterPro"/>
</dbReference>
<name>A0A9Q0RKF6_BLOTA</name>
<dbReference type="InterPro" id="IPR039771">
    <property type="entry name" value="Csl4"/>
</dbReference>
<evidence type="ECO:0000313" key="6">
    <source>
        <dbReference type="EMBL" id="KAJ6217689.1"/>
    </source>
</evidence>
<evidence type="ECO:0000259" key="5">
    <source>
        <dbReference type="Pfam" id="PF14382"/>
    </source>
</evidence>
<keyword evidence="2" id="KW-0963">Cytoplasm</keyword>
<comment type="caution">
    <text evidence="6">The sequence shown here is derived from an EMBL/GenBank/DDBJ whole genome shotgun (WGS) entry which is preliminary data.</text>
</comment>
<evidence type="ECO:0000256" key="1">
    <source>
        <dbReference type="ARBA" id="ARBA00004604"/>
    </source>
</evidence>
<dbReference type="AlphaFoldDB" id="A0A9Q0RKF6"/>
<evidence type="ECO:0000256" key="3">
    <source>
        <dbReference type="ARBA" id="ARBA00022835"/>
    </source>
</evidence>
<sequence length="224" mass="25293">MTETDQNCSFIDKNINRDIWVLPGDCLLKHEADIVASTGTYLKNGNIFASICGKLEVETINENAKIDDRMDVDSEKENSLITKRIVRVVRPGSKKVPFLEPGLVVTARVLRTTNAYIKCSIHCVEDYILKQPYSGLIRADDIREYDRDKILVSKCFRPGDIILARVLAYGENHQFLLTTAAPELGLVIATNDWNEPMIPVSLNEVLCPRTYTKEPRKVAKIDLI</sequence>
<dbReference type="SUPFAM" id="SSF50249">
    <property type="entry name" value="Nucleic acid-binding proteins"/>
    <property type="match status" value="1"/>
</dbReference>
<dbReference type="GO" id="GO:0003723">
    <property type="term" value="F:RNA binding"/>
    <property type="evidence" value="ECO:0007669"/>
    <property type="project" value="InterPro"/>
</dbReference>
<feature type="domain" description="Exosome complex component CSL4 C-terminal" evidence="4">
    <location>
        <begin position="131"/>
        <end position="167"/>
    </location>
</feature>
<dbReference type="GO" id="GO:0005730">
    <property type="term" value="C:nucleolus"/>
    <property type="evidence" value="ECO:0007669"/>
    <property type="project" value="UniProtKB-SubCell"/>
</dbReference>
<evidence type="ECO:0000313" key="7">
    <source>
        <dbReference type="Proteomes" id="UP001142055"/>
    </source>
</evidence>
<dbReference type="InterPro" id="IPR012340">
    <property type="entry name" value="NA-bd_OB-fold"/>
</dbReference>
<dbReference type="EMBL" id="JAPWDV010000003">
    <property type="protein sequence ID" value="KAJ6217689.1"/>
    <property type="molecule type" value="Genomic_DNA"/>
</dbReference>
<evidence type="ECO:0000256" key="2">
    <source>
        <dbReference type="ARBA" id="ARBA00022490"/>
    </source>
</evidence>
<evidence type="ECO:0000259" key="4">
    <source>
        <dbReference type="Pfam" id="PF10447"/>
    </source>
</evidence>
<dbReference type="InterPro" id="IPR025721">
    <property type="entry name" value="Exosome_cplx_N_dom"/>
</dbReference>
<protein>
    <recommendedName>
        <fullName evidence="8">Exosome complex component CSL4</fullName>
    </recommendedName>
</protein>
<dbReference type="OMA" id="LRFAKCD"/>
<comment type="subcellular location">
    <subcellularLocation>
        <location evidence="1">Nucleus</location>
        <location evidence="1">Nucleolus</location>
    </subcellularLocation>
</comment>
<dbReference type="InterPro" id="IPR019495">
    <property type="entry name" value="EXOSC1_C"/>
</dbReference>
<dbReference type="Pfam" id="PF14382">
    <property type="entry name" value="ECR1_N"/>
    <property type="match status" value="1"/>
</dbReference>
<dbReference type="GO" id="GO:0005737">
    <property type="term" value="C:cytoplasm"/>
    <property type="evidence" value="ECO:0007669"/>
    <property type="project" value="TreeGrafter"/>
</dbReference>
<proteinExistence type="predicted"/>